<reference evidence="1 2" key="1">
    <citation type="submission" date="2024-01" db="EMBL/GenBank/DDBJ databases">
        <title>Genome assemblies of Stephania.</title>
        <authorList>
            <person name="Yang L."/>
        </authorList>
    </citation>
    <scope>NUCLEOTIDE SEQUENCE [LARGE SCALE GENOMIC DNA]</scope>
    <source>
        <strain evidence="1">YNDBR</strain>
        <tissue evidence="1">Leaf</tissue>
    </source>
</reference>
<evidence type="ECO:0000313" key="2">
    <source>
        <dbReference type="Proteomes" id="UP001420932"/>
    </source>
</evidence>
<protein>
    <submittedName>
        <fullName evidence="1">Uncharacterized protein</fullName>
    </submittedName>
</protein>
<keyword evidence="2" id="KW-1185">Reference proteome</keyword>
<sequence>MMCSIKKGALKSPCCSPPSRPLKRLLHRANSTSLDQVGMSLHLSPILRLKLTHRLCVDLLGLSDAFSTFIYSSYWEIGQVIYDLNSIEQCE</sequence>
<name>A0AAP0IG52_9MAGN</name>
<accession>A0AAP0IG52</accession>
<comment type="caution">
    <text evidence="1">The sequence shown here is derived from an EMBL/GenBank/DDBJ whole genome shotgun (WGS) entry which is preliminary data.</text>
</comment>
<dbReference type="Proteomes" id="UP001420932">
    <property type="component" value="Unassembled WGS sequence"/>
</dbReference>
<proteinExistence type="predicted"/>
<evidence type="ECO:0000313" key="1">
    <source>
        <dbReference type="EMBL" id="KAK9114680.1"/>
    </source>
</evidence>
<dbReference type="EMBL" id="JBBNAF010000009">
    <property type="protein sequence ID" value="KAK9114680.1"/>
    <property type="molecule type" value="Genomic_DNA"/>
</dbReference>
<dbReference type="AlphaFoldDB" id="A0AAP0IG52"/>
<organism evidence="1 2">
    <name type="scientific">Stephania yunnanensis</name>
    <dbReference type="NCBI Taxonomy" id="152371"/>
    <lineage>
        <taxon>Eukaryota</taxon>
        <taxon>Viridiplantae</taxon>
        <taxon>Streptophyta</taxon>
        <taxon>Embryophyta</taxon>
        <taxon>Tracheophyta</taxon>
        <taxon>Spermatophyta</taxon>
        <taxon>Magnoliopsida</taxon>
        <taxon>Ranunculales</taxon>
        <taxon>Menispermaceae</taxon>
        <taxon>Menispermoideae</taxon>
        <taxon>Cissampelideae</taxon>
        <taxon>Stephania</taxon>
    </lineage>
</organism>
<gene>
    <name evidence="1" type="ORF">Syun_021477</name>
</gene>